<evidence type="ECO:0000256" key="11">
    <source>
        <dbReference type="ARBA" id="ARBA00023033"/>
    </source>
</evidence>
<protein>
    <submittedName>
        <fullName evidence="15">Cytochrome P450</fullName>
    </submittedName>
</protein>
<dbReference type="InterPro" id="IPR050121">
    <property type="entry name" value="Cytochrome_P450_monoxygenase"/>
</dbReference>
<dbReference type="EMBL" id="KV448725">
    <property type="protein sequence ID" value="OAX33681.1"/>
    <property type="molecule type" value="Genomic_DNA"/>
</dbReference>
<dbReference type="PANTHER" id="PTHR24305:SF166">
    <property type="entry name" value="CYTOCHROME P450 12A4, MITOCHONDRIAL-RELATED"/>
    <property type="match status" value="1"/>
</dbReference>
<evidence type="ECO:0000256" key="5">
    <source>
        <dbReference type="ARBA" id="ARBA00022617"/>
    </source>
</evidence>
<dbReference type="GO" id="GO:0005506">
    <property type="term" value="F:iron ion binding"/>
    <property type="evidence" value="ECO:0007669"/>
    <property type="project" value="InterPro"/>
</dbReference>
<evidence type="ECO:0000256" key="6">
    <source>
        <dbReference type="ARBA" id="ARBA00022692"/>
    </source>
</evidence>
<dbReference type="SUPFAM" id="SSF48264">
    <property type="entry name" value="Cytochrome P450"/>
    <property type="match status" value="1"/>
</dbReference>
<dbReference type="GO" id="GO:0016020">
    <property type="term" value="C:membrane"/>
    <property type="evidence" value="ECO:0007669"/>
    <property type="project" value="UniProtKB-SubCell"/>
</dbReference>
<sequence length="354" mass="39063">MSEAPTIAMPIPSLSDTPFTPGTITTTQLGGPPSTSIIYGVSKDLIASTNSGVMYERWPEEYGVVYKVVTVLGCTREGLVGRGLLWAQSESHRKFLSKQRKSLTPTFSNAAIRKLISVFYTRLDTIGIAGFSHDFGSLDGKHSVVTEVFDNSGSNPKACYGDSLQADGLQMKVLLLAVSLTWALIELSQHPNVQTRLREELLVFGSDPTYDQLKANLPFLDAVVHEVLRLHPPITEFNSVVTVAINCSTVIWGPDAKQFKPDRWLTEEGTSWKLKEVQGHRHLLTFINGPKTCLGKDFANAEFKTVLSVLVKNFVFELRDGPETGVEIVRGIFPRPQIAGEDGIGVPLRIRRHE</sequence>
<keyword evidence="9" id="KW-0560">Oxidoreductase</keyword>
<evidence type="ECO:0000256" key="10">
    <source>
        <dbReference type="ARBA" id="ARBA00023004"/>
    </source>
</evidence>
<comment type="cofactor">
    <cofactor evidence="1 13">
        <name>heme</name>
        <dbReference type="ChEBI" id="CHEBI:30413"/>
    </cofactor>
</comment>
<dbReference type="InterPro" id="IPR001128">
    <property type="entry name" value="Cyt_P450"/>
</dbReference>
<keyword evidence="8" id="KW-1133">Transmembrane helix</keyword>
<dbReference type="InterPro" id="IPR036396">
    <property type="entry name" value="Cyt_P450_sf"/>
</dbReference>
<evidence type="ECO:0000256" key="9">
    <source>
        <dbReference type="ARBA" id="ARBA00023002"/>
    </source>
</evidence>
<dbReference type="OrthoDB" id="1470350at2759"/>
<evidence type="ECO:0000313" key="16">
    <source>
        <dbReference type="Proteomes" id="UP000092154"/>
    </source>
</evidence>
<dbReference type="InterPro" id="IPR002401">
    <property type="entry name" value="Cyt_P450_E_grp-I"/>
</dbReference>
<comment type="pathway">
    <text evidence="3">Secondary metabolite biosynthesis; terpenoid biosynthesis.</text>
</comment>
<evidence type="ECO:0000256" key="2">
    <source>
        <dbReference type="ARBA" id="ARBA00004370"/>
    </source>
</evidence>
<dbReference type="GO" id="GO:0016705">
    <property type="term" value="F:oxidoreductase activity, acting on paired donors, with incorporation or reduction of molecular oxygen"/>
    <property type="evidence" value="ECO:0007669"/>
    <property type="project" value="InterPro"/>
</dbReference>
<feature type="compositionally biased region" description="Low complexity" evidence="14">
    <location>
        <begin position="17"/>
        <end position="26"/>
    </location>
</feature>
<keyword evidence="6" id="KW-0812">Transmembrane</keyword>
<evidence type="ECO:0000256" key="8">
    <source>
        <dbReference type="ARBA" id="ARBA00022989"/>
    </source>
</evidence>
<dbReference type="Pfam" id="PF00067">
    <property type="entry name" value="p450"/>
    <property type="match status" value="2"/>
</dbReference>
<proteinExistence type="inferred from homology"/>
<gene>
    <name evidence="15" type="ORF">K503DRAFT_786327</name>
</gene>
<evidence type="ECO:0000256" key="12">
    <source>
        <dbReference type="ARBA" id="ARBA00023136"/>
    </source>
</evidence>
<keyword evidence="7 13" id="KW-0479">Metal-binding</keyword>
<keyword evidence="10 13" id="KW-0408">Iron</keyword>
<dbReference type="GO" id="GO:0020037">
    <property type="term" value="F:heme binding"/>
    <property type="evidence" value="ECO:0007669"/>
    <property type="project" value="InterPro"/>
</dbReference>
<comment type="similarity">
    <text evidence="4">Belongs to the cytochrome P450 family.</text>
</comment>
<accession>A0A1B7MM74</accession>
<dbReference type="STRING" id="1314800.A0A1B7MM74"/>
<dbReference type="AlphaFoldDB" id="A0A1B7MM74"/>
<evidence type="ECO:0000256" key="14">
    <source>
        <dbReference type="SAM" id="MobiDB-lite"/>
    </source>
</evidence>
<evidence type="ECO:0000256" key="7">
    <source>
        <dbReference type="ARBA" id="ARBA00022723"/>
    </source>
</evidence>
<feature type="region of interest" description="Disordered" evidence="14">
    <location>
        <begin position="1"/>
        <end position="26"/>
    </location>
</feature>
<keyword evidence="12" id="KW-0472">Membrane</keyword>
<evidence type="ECO:0000256" key="1">
    <source>
        <dbReference type="ARBA" id="ARBA00001971"/>
    </source>
</evidence>
<reference evidence="15 16" key="1">
    <citation type="submission" date="2016-06" db="EMBL/GenBank/DDBJ databases">
        <title>Comparative genomics of the ectomycorrhizal sister species Rhizopogon vinicolor and Rhizopogon vesiculosus (Basidiomycota: Boletales) reveals a divergence of the mating type B locus.</title>
        <authorList>
            <consortium name="DOE Joint Genome Institute"/>
            <person name="Mujic A.B."/>
            <person name="Kuo A."/>
            <person name="Tritt A."/>
            <person name="Lipzen A."/>
            <person name="Chen C."/>
            <person name="Johnson J."/>
            <person name="Sharma A."/>
            <person name="Barry K."/>
            <person name="Grigoriev I.V."/>
            <person name="Spatafora J.W."/>
        </authorList>
    </citation>
    <scope>NUCLEOTIDE SEQUENCE [LARGE SCALE GENOMIC DNA]</scope>
    <source>
        <strain evidence="15 16">AM-OR11-026</strain>
    </source>
</reference>
<evidence type="ECO:0000256" key="3">
    <source>
        <dbReference type="ARBA" id="ARBA00004721"/>
    </source>
</evidence>
<keyword evidence="11" id="KW-0503">Monooxygenase</keyword>
<dbReference type="Proteomes" id="UP000092154">
    <property type="component" value="Unassembled WGS sequence"/>
</dbReference>
<evidence type="ECO:0000313" key="15">
    <source>
        <dbReference type="EMBL" id="OAX33681.1"/>
    </source>
</evidence>
<dbReference type="GO" id="GO:0004497">
    <property type="term" value="F:monooxygenase activity"/>
    <property type="evidence" value="ECO:0007669"/>
    <property type="project" value="UniProtKB-KW"/>
</dbReference>
<keyword evidence="5 13" id="KW-0349">Heme</keyword>
<feature type="binding site" description="axial binding residue" evidence="13">
    <location>
        <position position="293"/>
    </location>
    <ligand>
        <name>heme</name>
        <dbReference type="ChEBI" id="CHEBI:30413"/>
    </ligand>
    <ligandPart>
        <name>Fe</name>
        <dbReference type="ChEBI" id="CHEBI:18248"/>
    </ligandPart>
</feature>
<dbReference type="PRINTS" id="PR00385">
    <property type="entry name" value="P450"/>
</dbReference>
<evidence type="ECO:0000256" key="13">
    <source>
        <dbReference type="PIRSR" id="PIRSR602401-1"/>
    </source>
</evidence>
<name>A0A1B7MM74_9AGAM</name>
<dbReference type="Gene3D" id="1.10.630.10">
    <property type="entry name" value="Cytochrome P450"/>
    <property type="match status" value="1"/>
</dbReference>
<dbReference type="InParanoid" id="A0A1B7MM74"/>
<evidence type="ECO:0000256" key="4">
    <source>
        <dbReference type="ARBA" id="ARBA00010617"/>
    </source>
</evidence>
<organism evidence="15 16">
    <name type="scientific">Rhizopogon vinicolor AM-OR11-026</name>
    <dbReference type="NCBI Taxonomy" id="1314800"/>
    <lineage>
        <taxon>Eukaryota</taxon>
        <taxon>Fungi</taxon>
        <taxon>Dikarya</taxon>
        <taxon>Basidiomycota</taxon>
        <taxon>Agaricomycotina</taxon>
        <taxon>Agaricomycetes</taxon>
        <taxon>Agaricomycetidae</taxon>
        <taxon>Boletales</taxon>
        <taxon>Suillineae</taxon>
        <taxon>Rhizopogonaceae</taxon>
        <taxon>Rhizopogon</taxon>
    </lineage>
</organism>
<comment type="subcellular location">
    <subcellularLocation>
        <location evidence="2">Membrane</location>
    </subcellularLocation>
</comment>
<keyword evidence="16" id="KW-1185">Reference proteome</keyword>
<dbReference type="PRINTS" id="PR00463">
    <property type="entry name" value="EP450I"/>
</dbReference>
<dbReference type="PANTHER" id="PTHR24305">
    <property type="entry name" value="CYTOCHROME P450"/>
    <property type="match status" value="1"/>
</dbReference>